<keyword evidence="2" id="KW-1185">Reference proteome</keyword>
<sequence>MSLALGFSPEGGVIKFPVVEDGEYVCDNMYALIEDE</sequence>
<dbReference type="Proteomes" id="UP000004947">
    <property type="component" value="Unassembled WGS sequence"/>
</dbReference>
<dbReference type="EMBL" id="ABCK01000004">
    <property type="protein sequence ID" value="EDM28800.1"/>
    <property type="molecule type" value="Genomic_DNA"/>
</dbReference>
<gene>
    <name evidence="1" type="ORF">LNTAR_09524</name>
</gene>
<dbReference type="STRING" id="313628.LNTAR_09524"/>
<reference evidence="1 2" key="1">
    <citation type="journal article" date="2010" name="J. Bacteriol.">
        <title>Genome sequence of Lentisphaera araneosa HTCC2155T, the type species of the order Lentisphaerales in the phylum Lentisphaerae.</title>
        <authorList>
            <person name="Thrash J.C."/>
            <person name="Cho J.C."/>
            <person name="Vergin K.L."/>
            <person name="Morris R.M."/>
            <person name="Giovannoni S.J."/>
        </authorList>
    </citation>
    <scope>NUCLEOTIDE SEQUENCE [LARGE SCALE GENOMIC DNA]</scope>
    <source>
        <strain evidence="1 2">HTCC2155</strain>
    </source>
</reference>
<dbReference type="AlphaFoldDB" id="A6DIE6"/>
<evidence type="ECO:0000313" key="2">
    <source>
        <dbReference type="Proteomes" id="UP000004947"/>
    </source>
</evidence>
<organism evidence="1 2">
    <name type="scientific">Lentisphaera araneosa HTCC2155</name>
    <dbReference type="NCBI Taxonomy" id="313628"/>
    <lineage>
        <taxon>Bacteria</taxon>
        <taxon>Pseudomonadati</taxon>
        <taxon>Lentisphaerota</taxon>
        <taxon>Lentisphaeria</taxon>
        <taxon>Lentisphaerales</taxon>
        <taxon>Lentisphaeraceae</taxon>
        <taxon>Lentisphaera</taxon>
    </lineage>
</organism>
<name>A6DIE6_9BACT</name>
<proteinExistence type="predicted"/>
<comment type="caution">
    <text evidence="1">The sequence shown here is derived from an EMBL/GenBank/DDBJ whole genome shotgun (WGS) entry which is preliminary data.</text>
</comment>
<evidence type="ECO:0000313" key="1">
    <source>
        <dbReference type="EMBL" id="EDM28800.1"/>
    </source>
</evidence>
<accession>A6DIE6</accession>
<protein>
    <submittedName>
        <fullName evidence="1">Uncharacterized protein</fullName>
    </submittedName>
</protein>